<evidence type="ECO:0000313" key="3">
    <source>
        <dbReference type="Proteomes" id="UP000193804"/>
    </source>
</evidence>
<name>A0A1X7IZ10_9BACT</name>
<keyword evidence="1" id="KW-0472">Membrane</keyword>
<dbReference type="Proteomes" id="UP000193804">
    <property type="component" value="Unassembled WGS sequence"/>
</dbReference>
<sequence>MSFIFNLIKSTFILFLTFLKSTTFVIIFGLKVIFIIRIVIKVQKNFL</sequence>
<dbReference type="EMBL" id="FXAW01000002">
    <property type="protein sequence ID" value="SMG20103.1"/>
    <property type="molecule type" value="Genomic_DNA"/>
</dbReference>
<reference evidence="3" key="1">
    <citation type="submission" date="2017-04" db="EMBL/GenBank/DDBJ databases">
        <authorList>
            <person name="Varghese N."/>
            <person name="Submissions S."/>
        </authorList>
    </citation>
    <scope>NUCLEOTIDE SEQUENCE [LARGE SCALE GENOMIC DNA]</scope>
    <source>
        <strain evidence="3">DSM 4125</strain>
    </source>
</reference>
<organism evidence="2 3">
    <name type="scientific">Marivirga sericea</name>
    <dbReference type="NCBI Taxonomy" id="1028"/>
    <lineage>
        <taxon>Bacteria</taxon>
        <taxon>Pseudomonadati</taxon>
        <taxon>Bacteroidota</taxon>
        <taxon>Cytophagia</taxon>
        <taxon>Cytophagales</taxon>
        <taxon>Marivirgaceae</taxon>
        <taxon>Marivirga</taxon>
    </lineage>
</organism>
<protein>
    <submittedName>
        <fullName evidence="2">Uncharacterized protein</fullName>
    </submittedName>
</protein>
<proteinExistence type="predicted"/>
<keyword evidence="3" id="KW-1185">Reference proteome</keyword>
<keyword evidence="1" id="KW-0812">Transmembrane</keyword>
<evidence type="ECO:0000313" key="2">
    <source>
        <dbReference type="EMBL" id="SMG20103.1"/>
    </source>
</evidence>
<feature type="transmembrane region" description="Helical" evidence="1">
    <location>
        <begin position="12"/>
        <end position="40"/>
    </location>
</feature>
<evidence type="ECO:0000256" key="1">
    <source>
        <dbReference type="SAM" id="Phobius"/>
    </source>
</evidence>
<dbReference type="AlphaFoldDB" id="A0A1X7IZ10"/>
<gene>
    <name evidence="2" type="ORF">SAMN05661096_01075</name>
</gene>
<accession>A0A1X7IZ10</accession>
<keyword evidence="1" id="KW-1133">Transmembrane helix</keyword>